<keyword evidence="2" id="KW-1185">Reference proteome</keyword>
<name>A0A7W3RA20_9ACTN</name>
<gene>
    <name evidence="1" type="ORF">HNR21_004820</name>
</gene>
<dbReference type="AlphaFoldDB" id="A0A7W3RA20"/>
<reference evidence="1 2" key="1">
    <citation type="submission" date="2020-08" db="EMBL/GenBank/DDBJ databases">
        <title>Sequencing the genomes of 1000 actinobacteria strains.</title>
        <authorList>
            <person name="Klenk H.-P."/>
        </authorList>
    </citation>
    <scope>NUCLEOTIDE SEQUENCE [LARGE SCALE GENOMIC DNA]</scope>
    <source>
        <strain evidence="1 2">DSM 45823</strain>
    </source>
</reference>
<proteinExistence type="predicted"/>
<protein>
    <submittedName>
        <fullName evidence="1">Uncharacterized protein</fullName>
    </submittedName>
</protein>
<evidence type="ECO:0000313" key="2">
    <source>
        <dbReference type="Proteomes" id="UP000539313"/>
    </source>
</evidence>
<accession>A0A7W3RA20</accession>
<comment type="caution">
    <text evidence="1">The sequence shown here is derived from an EMBL/GenBank/DDBJ whole genome shotgun (WGS) entry which is preliminary data.</text>
</comment>
<sequence length="150" mass="16826">MHTPTTTATGAVDLDHLDGLPIRIRVLVGADADPVRLAGKTPIAKSDCRYYCPDKATAQRVITALQASDERLRNRPEELMLWDWECTWWEPEPGNPNGGGTVHLGVAWFDPAFFADRRDAWFGAMHTRIYQELGVPLENITVTHWTALTN</sequence>
<organism evidence="1 2">
    <name type="scientific">Thermomonospora cellulosilytica</name>
    <dbReference type="NCBI Taxonomy" id="1411118"/>
    <lineage>
        <taxon>Bacteria</taxon>
        <taxon>Bacillati</taxon>
        <taxon>Actinomycetota</taxon>
        <taxon>Actinomycetes</taxon>
        <taxon>Streptosporangiales</taxon>
        <taxon>Thermomonosporaceae</taxon>
        <taxon>Thermomonospora</taxon>
    </lineage>
</organism>
<dbReference type="Proteomes" id="UP000539313">
    <property type="component" value="Unassembled WGS sequence"/>
</dbReference>
<dbReference type="EMBL" id="JACJII010000001">
    <property type="protein sequence ID" value="MBA9005938.1"/>
    <property type="molecule type" value="Genomic_DNA"/>
</dbReference>
<dbReference type="RefSeq" id="WP_220500281.1">
    <property type="nucleotide sequence ID" value="NZ_JACJII010000001.1"/>
</dbReference>
<evidence type="ECO:0000313" key="1">
    <source>
        <dbReference type="EMBL" id="MBA9005938.1"/>
    </source>
</evidence>